<feature type="signal peptide" evidence="10">
    <location>
        <begin position="1"/>
        <end position="23"/>
    </location>
</feature>
<reference evidence="12 13" key="1">
    <citation type="submission" date="2015-03" db="EMBL/GenBank/DDBJ databases">
        <title>Caedibacter varicaedens, whole genome shotgun sequence.</title>
        <authorList>
            <person name="Suzuki H."/>
            <person name="Dapper A.L."/>
            <person name="Gibson A.K."/>
            <person name="Jackson C."/>
            <person name="Lee H."/>
            <person name="Pejaver V.R."/>
            <person name="Doak T."/>
            <person name="Lynch M."/>
        </authorList>
    </citation>
    <scope>NUCLEOTIDE SEQUENCE [LARGE SCALE GENOMIC DNA]</scope>
</reference>
<evidence type="ECO:0000256" key="2">
    <source>
        <dbReference type="ARBA" id="ARBA00022729"/>
    </source>
</evidence>
<dbReference type="SUPFAM" id="SSF109998">
    <property type="entry name" value="Triger factor/SurA peptide-binding domain-like"/>
    <property type="match status" value="1"/>
</dbReference>
<accession>A0A0K8MCI2</accession>
<evidence type="ECO:0000259" key="11">
    <source>
        <dbReference type="PROSITE" id="PS50198"/>
    </source>
</evidence>
<name>A0A0K8MCI2_9PROT</name>
<dbReference type="Pfam" id="PF00639">
    <property type="entry name" value="Rotamase"/>
    <property type="match status" value="1"/>
</dbReference>
<evidence type="ECO:0000256" key="5">
    <source>
        <dbReference type="ARBA" id="ARBA00023186"/>
    </source>
</evidence>
<proteinExistence type="predicted"/>
<feature type="chain" id="PRO_5005512697" description="Parvulin-like PPIase" evidence="10">
    <location>
        <begin position="24"/>
        <end position="423"/>
    </location>
</feature>
<keyword evidence="4 9" id="KW-0697">Rotamase</keyword>
<evidence type="ECO:0000256" key="1">
    <source>
        <dbReference type="ARBA" id="ARBA00018370"/>
    </source>
</evidence>
<dbReference type="SUPFAM" id="SSF54534">
    <property type="entry name" value="FKBP-like"/>
    <property type="match status" value="1"/>
</dbReference>
<dbReference type="EMBL" id="BBVC01000037">
    <property type="protein sequence ID" value="GAO98260.1"/>
    <property type="molecule type" value="Genomic_DNA"/>
</dbReference>
<organism evidence="12 13">
    <name type="scientific">Caedimonas varicaedens</name>
    <dbReference type="NCBI Taxonomy" id="1629334"/>
    <lineage>
        <taxon>Bacteria</taxon>
        <taxon>Pseudomonadati</taxon>
        <taxon>Pseudomonadota</taxon>
        <taxon>Alphaproteobacteria</taxon>
        <taxon>Holosporales</taxon>
        <taxon>Caedimonadaceae</taxon>
        <taxon>Caedimonas</taxon>
    </lineage>
</organism>
<dbReference type="Gene3D" id="1.10.4030.10">
    <property type="entry name" value="Porin chaperone SurA, peptide-binding domain"/>
    <property type="match status" value="1"/>
</dbReference>
<comment type="caution">
    <text evidence="12">The sequence shown here is derived from an EMBL/GenBank/DDBJ whole genome shotgun (WGS) entry which is preliminary data.</text>
</comment>
<protein>
    <recommendedName>
        <fullName evidence="1">Parvulin-like PPIase</fullName>
    </recommendedName>
    <alternativeName>
        <fullName evidence="7">Peptidyl-prolyl cis-trans isomerase plp</fullName>
    </alternativeName>
    <alternativeName>
        <fullName evidence="8">Rotamase plp</fullName>
    </alternativeName>
</protein>
<keyword evidence="2 10" id="KW-0732">Signal</keyword>
<evidence type="ECO:0000256" key="7">
    <source>
        <dbReference type="ARBA" id="ARBA00030642"/>
    </source>
</evidence>
<dbReference type="Pfam" id="PF09312">
    <property type="entry name" value="SurA_N"/>
    <property type="match status" value="1"/>
</dbReference>
<dbReference type="Proteomes" id="UP000036771">
    <property type="component" value="Unassembled WGS sequence"/>
</dbReference>
<sequence precursor="true">MIKRISFLALLLALFCTHRTTFAAYEIAAVVNDRIISAADLEYRLKLALLSSGLEDSEEARKSLRDQILKMMIDEALQLSTAEKYDIKATDTEVLQAFNEFENRNNMQSGQLKALLTTNSIPLEVLYNQIRANLSWREYIHARYQGMVQIGEQDIDRSMKQFEVKKDKPQILVSEIFLSVESPESTLKVEEKAREFVQELRKGAQFPALAQQFSQNASAARGGSIGWVAEDDLDSSLAQAIKNLQAGEVSDPVKTQNGYYILFVKDRRSSGESIGKDTLLSFMQVLFPASPPFSDESLQPVFNQAKSIAVNSKSCGLLKTLAKADKSIQMREVQKARMSDMAPQLKNMLLNLGIGTANEPLLTDMGFIVFMVCAKEEINPDNPTKDEVRGMLFEQKLEQLSQREMRDTRRAAHIDIRIAGDIS</sequence>
<evidence type="ECO:0000256" key="9">
    <source>
        <dbReference type="PROSITE-ProRule" id="PRU00278"/>
    </source>
</evidence>
<evidence type="ECO:0000256" key="4">
    <source>
        <dbReference type="ARBA" id="ARBA00023110"/>
    </source>
</evidence>
<keyword evidence="13" id="KW-1185">Reference proteome</keyword>
<dbReference type="PROSITE" id="PS50198">
    <property type="entry name" value="PPIC_PPIASE_2"/>
    <property type="match status" value="1"/>
</dbReference>
<dbReference type="Gene3D" id="3.10.50.40">
    <property type="match status" value="1"/>
</dbReference>
<dbReference type="InterPro" id="IPR050280">
    <property type="entry name" value="OMP_Chaperone_SurA"/>
</dbReference>
<feature type="domain" description="PpiC" evidence="11">
    <location>
        <begin position="168"/>
        <end position="266"/>
    </location>
</feature>
<evidence type="ECO:0000256" key="8">
    <source>
        <dbReference type="ARBA" id="ARBA00031484"/>
    </source>
</evidence>
<keyword evidence="5" id="KW-0143">Chaperone</keyword>
<dbReference type="InterPro" id="IPR000297">
    <property type="entry name" value="PPIase_PpiC"/>
</dbReference>
<evidence type="ECO:0000256" key="6">
    <source>
        <dbReference type="ARBA" id="ARBA00023235"/>
    </source>
</evidence>
<dbReference type="GO" id="GO:0003755">
    <property type="term" value="F:peptidyl-prolyl cis-trans isomerase activity"/>
    <property type="evidence" value="ECO:0007669"/>
    <property type="project" value="UniProtKB-KW"/>
</dbReference>
<dbReference type="STRING" id="1629334.Cva_00909"/>
<dbReference type="InterPro" id="IPR027304">
    <property type="entry name" value="Trigger_fact/SurA_dom_sf"/>
</dbReference>
<evidence type="ECO:0000256" key="3">
    <source>
        <dbReference type="ARBA" id="ARBA00022764"/>
    </source>
</evidence>
<dbReference type="AlphaFoldDB" id="A0A0K8MCI2"/>
<gene>
    <name evidence="12" type="primary">surA</name>
    <name evidence="12" type="ORF">Cva_00909</name>
</gene>
<keyword evidence="3" id="KW-0574">Periplasm</keyword>
<evidence type="ECO:0000313" key="12">
    <source>
        <dbReference type="EMBL" id="GAO98260.1"/>
    </source>
</evidence>
<evidence type="ECO:0000256" key="10">
    <source>
        <dbReference type="SAM" id="SignalP"/>
    </source>
</evidence>
<dbReference type="InterPro" id="IPR015391">
    <property type="entry name" value="SurA_N"/>
</dbReference>
<keyword evidence="6 9" id="KW-0413">Isomerase</keyword>
<dbReference type="PANTHER" id="PTHR47637:SF1">
    <property type="entry name" value="CHAPERONE SURA"/>
    <property type="match status" value="1"/>
</dbReference>
<evidence type="ECO:0000313" key="13">
    <source>
        <dbReference type="Proteomes" id="UP000036771"/>
    </source>
</evidence>
<dbReference type="InterPro" id="IPR046357">
    <property type="entry name" value="PPIase_dom_sf"/>
</dbReference>
<dbReference type="PANTHER" id="PTHR47637">
    <property type="entry name" value="CHAPERONE SURA"/>
    <property type="match status" value="1"/>
</dbReference>